<evidence type="ECO:0000256" key="4">
    <source>
        <dbReference type="SAM" id="SignalP"/>
    </source>
</evidence>
<reference evidence="6" key="1">
    <citation type="submission" date="2021-01" db="EMBL/GenBank/DDBJ databases">
        <authorList>
            <person name="Corre E."/>
            <person name="Pelletier E."/>
            <person name="Niang G."/>
            <person name="Scheremetjew M."/>
            <person name="Finn R."/>
            <person name="Kale V."/>
            <person name="Holt S."/>
            <person name="Cochrane G."/>
            <person name="Meng A."/>
            <person name="Brown T."/>
            <person name="Cohen L."/>
        </authorList>
    </citation>
    <scope>NUCLEOTIDE SEQUENCE</scope>
    <source>
        <strain evidence="6">CCMP1661</strain>
    </source>
</reference>
<dbReference type="InterPro" id="IPR013766">
    <property type="entry name" value="Thioredoxin_domain"/>
</dbReference>
<dbReference type="AlphaFoldDB" id="A0A7S2V6I0"/>
<dbReference type="InterPro" id="IPR017937">
    <property type="entry name" value="Thioredoxin_CS"/>
</dbReference>
<dbReference type="CDD" id="cd02947">
    <property type="entry name" value="TRX_family"/>
    <property type="match status" value="1"/>
</dbReference>
<sequence>MFRSKVQILAFLAILPAVLCFSFVPASLSTAKCSRSNYATRSLNMLLTLEKEESFDDKIMGEAGLASSGPVLVDFWATWCGPCKLIEPILNDVQTTYPSLQIIKVNADEHKQAVKDYKVTGLPLLMVVKEGKVVAKHEGVIAKPKLVKFLEKKGGLSPEA</sequence>
<feature type="signal peptide" evidence="4">
    <location>
        <begin position="1"/>
        <end position="20"/>
    </location>
</feature>
<evidence type="ECO:0000313" key="6">
    <source>
        <dbReference type="EMBL" id="CAD9874448.1"/>
    </source>
</evidence>
<keyword evidence="3" id="KW-1015">Disulfide bond</keyword>
<dbReference type="PROSITE" id="PS00194">
    <property type="entry name" value="THIOREDOXIN_1"/>
    <property type="match status" value="1"/>
</dbReference>
<dbReference type="Pfam" id="PF00085">
    <property type="entry name" value="Thioredoxin"/>
    <property type="match status" value="1"/>
</dbReference>
<keyword evidence="1" id="KW-0813">Transport</keyword>
<dbReference type="EMBL" id="HBHR01023031">
    <property type="protein sequence ID" value="CAD9874448.1"/>
    <property type="molecule type" value="Transcribed_RNA"/>
</dbReference>
<accession>A0A7S2V6I0</accession>
<dbReference type="InterPro" id="IPR036249">
    <property type="entry name" value="Thioredoxin-like_sf"/>
</dbReference>
<feature type="chain" id="PRO_5031175413" description="Thioredoxin domain-containing protein" evidence="4">
    <location>
        <begin position="21"/>
        <end position="160"/>
    </location>
</feature>
<gene>
    <name evidence="6" type="ORF">FJAP1339_LOCUS11818</name>
</gene>
<evidence type="ECO:0000259" key="5">
    <source>
        <dbReference type="PROSITE" id="PS51352"/>
    </source>
</evidence>
<dbReference type="PANTHER" id="PTHR45663:SF11">
    <property type="entry name" value="GEO12009P1"/>
    <property type="match status" value="1"/>
</dbReference>
<protein>
    <recommendedName>
        <fullName evidence="5">Thioredoxin domain-containing protein</fullName>
    </recommendedName>
</protein>
<dbReference type="GO" id="GO:0005737">
    <property type="term" value="C:cytoplasm"/>
    <property type="evidence" value="ECO:0007669"/>
    <property type="project" value="TreeGrafter"/>
</dbReference>
<dbReference type="PANTHER" id="PTHR45663">
    <property type="entry name" value="GEO12009P1"/>
    <property type="match status" value="1"/>
</dbReference>
<dbReference type="PRINTS" id="PR00421">
    <property type="entry name" value="THIOREDOXIN"/>
</dbReference>
<evidence type="ECO:0000256" key="1">
    <source>
        <dbReference type="ARBA" id="ARBA00022448"/>
    </source>
</evidence>
<evidence type="ECO:0000256" key="3">
    <source>
        <dbReference type="ARBA" id="ARBA00023157"/>
    </source>
</evidence>
<dbReference type="SUPFAM" id="SSF52833">
    <property type="entry name" value="Thioredoxin-like"/>
    <property type="match status" value="1"/>
</dbReference>
<dbReference type="PROSITE" id="PS51352">
    <property type="entry name" value="THIOREDOXIN_2"/>
    <property type="match status" value="1"/>
</dbReference>
<keyword evidence="4" id="KW-0732">Signal</keyword>
<keyword evidence="2" id="KW-0249">Electron transport</keyword>
<organism evidence="6">
    <name type="scientific">Fibrocapsa japonica</name>
    <dbReference type="NCBI Taxonomy" id="94617"/>
    <lineage>
        <taxon>Eukaryota</taxon>
        <taxon>Sar</taxon>
        <taxon>Stramenopiles</taxon>
        <taxon>Ochrophyta</taxon>
        <taxon>Raphidophyceae</taxon>
        <taxon>Chattonellales</taxon>
        <taxon>Chattonellaceae</taxon>
        <taxon>Fibrocapsa</taxon>
    </lineage>
</organism>
<proteinExistence type="predicted"/>
<name>A0A7S2V6I0_9STRA</name>
<dbReference type="GO" id="GO:0015035">
    <property type="term" value="F:protein-disulfide reductase activity"/>
    <property type="evidence" value="ECO:0007669"/>
    <property type="project" value="TreeGrafter"/>
</dbReference>
<feature type="domain" description="Thioredoxin" evidence="5">
    <location>
        <begin position="12"/>
        <end position="155"/>
    </location>
</feature>
<evidence type="ECO:0000256" key="2">
    <source>
        <dbReference type="ARBA" id="ARBA00022982"/>
    </source>
</evidence>
<dbReference type="Gene3D" id="3.40.30.10">
    <property type="entry name" value="Glutaredoxin"/>
    <property type="match status" value="1"/>
</dbReference>